<evidence type="ECO:0000313" key="1">
    <source>
        <dbReference type="EMBL" id="KAF3037389.1"/>
    </source>
</evidence>
<keyword evidence="2" id="KW-1185">Reference proteome</keyword>
<reference evidence="1" key="1">
    <citation type="submission" date="2019-04" db="EMBL/GenBank/DDBJ databases">
        <title>Sequencing of skin fungus with MAO and IRED activity.</title>
        <authorList>
            <person name="Marsaioli A.J."/>
            <person name="Bonatto J.M.C."/>
            <person name="Reis Junior O."/>
        </authorList>
    </citation>
    <scope>NUCLEOTIDE SEQUENCE</scope>
    <source>
        <strain evidence="1">28M1</strain>
    </source>
</reference>
<protein>
    <submittedName>
        <fullName evidence="1">Uncharacterized protein</fullName>
    </submittedName>
</protein>
<sequence>MLAMIHFASWYRNQMDVEFADGLKEQLDVARTGLEAAATFVPEDQLLRHYLNRPYGNAYNFNQADKIEGVF</sequence>
<gene>
    <name evidence="1" type="ORF">E8E12_008172</name>
</gene>
<proteinExistence type="predicted"/>
<dbReference type="AlphaFoldDB" id="A0A9P4WNL9"/>
<evidence type="ECO:0000313" key="2">
    <source>
        <dbReference type="Proteomes" id="UP000758155"/>
    </source>
</evidence>
<dbReference type="EMBL" id="SWKV01000043">
    <property type="protein sequence ID" value="KAF3037389.1"/>
    <property type="molecule type" value="Genomic_DNA"/>
</dbReference>
<accession>A0A9P4WNL9</accession>
<dbReference type="Proteomes" id="UP000758155">
    <property type="component" value="Unassembled WGS sequence"/>
</dbReference>
<organism evidence="1 2">
    <name type="scientific">Didymella heteroderae</name>
    <dbReference type="NCBI Taxonomy" id="1769908"/>
    <lineage>
        <taxon>Eukaryota</taxon>
        <taxon>Fungi</taxon>
        <taxon>Dikarya</taxon>
        <taxon>Ascomycota</taxon>
        <taxon>Pezizomycotina</taxon>
        <taxon>Dothideomycetes</taxon>
        <taxon>Pleosporomycetidae</taxon>
        <taxon>Pleosporales</taxon>
        <taxon>Pleosporineae</taxon>
        <taxon>Didymellaceae</taxon>
        <taxon>Didymella</taxon>
    </lineage>
</organism>
<comment type="caution">
    <text evidence="1">The sequence shown here is derived from an EMBL/GenBank/DDBJ whole genome shotgun (WGS) entry which is preliminary data.</text>
</comment>
<dbReference type="OrthoDB" id="407832at2759"/>
<name>A0A9P4WNL9_9PLEO</name>